<evidence type="ECO:0000256" key="15">
    <source>
        <dbReference type="ARBA" id="ARBA00030592"/>
    </source>
</evidence>
<evidence type="ECO:0000256" key="10">
    <source>
        <dbReference type="ARBA" id="ARBA00022741"/>
    </source>
</evidence>
<dbReference type="KEGG" id="daf:Desaf_0075"/>
<evidence type="ECO:0000256" key="5">
    <source>
        <dbReference type="ARBA" id="ARBA00013023"/>
    </source>
</evidence>
<evidence type="ECO:0000313" key="25">
    <source>
        <dbReference type="Proteomes" id="UP000007844"/>
    </source>
</evidence>
<gene>
    <name evidence="24" type="ORF">Desaf_0075</name>
</gene>
<dbReference type="RefSeq" id="WP_014258314.1">
    <property type="nucleotide sequence ID" value="NC_016629.1"/>
</dbReference>
<evidence type="ECO:0000256" key="13">
    <source>
        <dbReference type="ARBA" id="ARBA00022909"/>
    </source>
</evidence>
<sequence length="422" mass="45449">MSERFVTFAEFSAYLDRLGLFHMDLTLDRVREFARRAGLGRPPFAVAHVLGTNGKGSTSTFLESIAREHGLKTGLYTSPHFLSFRERIKVGGRMLPEERWTCLANRAMSIGGDLGLTYFELLTCMAVLAFAEDGVELAVMEAGLGGRYDAVSAFETDLTLFTPIGLDHMRILGDTLVEIAADKADAMPQREGGGLVVTGWQEPEALAVLRSVAERKAARLLMADWLAVLPDGLRLGLAGPHQRQNALLALAGWRLITTALGREPDALAEARGLQRAFIPGRLQHCPGVSGVSPDLLLDGAHNEPGLRALLAAVEELHPRPAALLFSCLKDKELSVMAPLAARLTDGPILVTGLPGCERSRDPVEIATFFAALGRETWPFPDPEAALADLATFDGPVLACGSLYLLAALYTKRPECLENAASA</sequence>
<dbReference type="InterPro" id="IPR004101">
    <property type="entry name" value="Mur_ligase_C"/>
</dbReference>
<dbReference type="GO" id="GO:0004326">
    <property type="term" value="F:tetrahydrofolylpolyglutamate synthase activity"/>
    <property type="evidence" value="ECO:0007669"/>
    <property type="project" value="UniProtKB-EC"/>
</dbReference>
<reference evidence="24 25" key="1">
    <citation type="journal article" date="2011" name="J. Bacteriol.">
        <title>Genome sequence of the mercury-methylating and pleomorphic Desulfovibrio africanus Strain Walvis Bay.</title>
        <authorList>
            <person name="Brown S.D."/>
            <person name="Wall J.D."/>
            <person name="Kucken A.M."/>
            <person name="Gilmour C.C."/>
            <person name="Podar M."/>
            <person name="Brandt C.C."/>
            <person name="Teshima H."/>
            <person name="Detter J.C."/>
            <person name="Han C.S."/>
            <person name="Land M.L."/>
            <person name="Lucas S."/>
            <person name="Han J."/>
            <person name="Pennacchio L."/>
            <person name="Nolan M."/>
            <person name="Pitluck S."/>
            <person name="Woyke T."/>
            <person name="Goodwin L."/>
            <person name="Palumbo A.V."/>
            <person name="Elias D.A."/>
        </authorList>
    </citation>
    <scope>NUCLEOTIDE SEQUENCE [LARGE SCALE GENOMIC DNA]</scope>
    <source>
        <strain evidence="24 25">Walvis Bay</strain>
    </source>
</reference>
<dbReference type="GO" id="GO:0005524">
    <property type="term" value="F:ATP binding"/>
    <property type="evidence" value="ECO:0007669"/>
    <property type="project" value="UniProtKB-KW"/>
</dbReference>
<dbReference type="STRING" id="690850.Desaf_0075"/>
<dbReference type="SUPFAM" id="SSF53244">
    <property type="entry name" value="MurD-like peptide ligases, peptide-binding domain"/>
    <property type="match status" value="1"/>
</dbReference>
<dbReference type="PANTHER" id="PTHR11136:SF0">
    <property type="entry name" value="DIHYDROFOLATE SYNTHETASE-RELATED"/>
    <property type="match status" value="1"/>
</dbReference>
<evidence type="ECO:0000256" key="8">
    <source>
        <dbReference type="ARBA" id="ARBA00022598"/>
    </source>
</evidence>
<dbReference type="GO" id="GO:0046656">
    <property type="term" value="P:folic acid biosynthetic process"/>
    <property type="evidence" value="ECO:0007669"/>
    <property type="project" value="UniProtKB-KW"/>
</dbReference>
<dbReference type="EMBL" id="CP003221">
    <property type="protein sequence ID" value="EGJ48438.1"/>
    <property type="molecule type" value="Genomic_DNA"/>
</dbReference>
<dbReference type="InterPro" id="IPR001645">
    <property type="entry name" value="Folylpolyglutamate_synth"/>
</dbReference>
<keyword evidence="9" id="KW-0479">Metal-binding</keyword>
<dbReference type="GO" id="GO:0046872">
    <property type="term" value="F:metal ion binding"/>
    <property type="evidence" value="ECO:0007669"/>
    <property type="project" value="UniProtKB-KW"/>
</dbReference>
<evidence type="ECO:0000256" key="2">
    <source>
        <dbReference type="ARBA" id="ARBA00004799"/>
    </source>
</evidence>
<evidence type="ECO:0000256" key="12">
    <source>
        <dbReference type="ARBA" id="ARBA00022842"/>
    </source>
</evidence>
<evidence type="ECO:0000256" key="19">
    <source>
        <dbReference type="ARBA" id="ARBA00049035"/>
    </source>
</evidence>
<evidence type="ECO:0000256" key="20">
    <source>
        <dbReference type="ARBA" id="ARBA00049161"/>
    </source>
</evidence>
<evidence type="ECO:0000256" key="17">
    <source>
        <dbReference type="ARBA" id="ARBA00047493"/>
    </source>
</evidence>
<dbReference type="AlphaFoldDB" id="F3YTQ7"/>
<keyword evidence="8 21" id="KW-0436">Ligase</keyword>
<evidence type="ECO:0000256" key="3">
    <source>
        <dbReference type="ARBA" id="ARBA00005150"/>
    </source>
</evidence>
<keyword evidence="25" id="KW-1185">Reference proteome</keyword>
<feature type="domain" description="Mur ligase C-terminal" evidence="22">
    <location>
        <begin position="280"/>
        <end position="400"/>
    </location>
</feature>
<evidence type="ECO:0000259" key="22">
    <source>
        <dbReference type="Pfam" id="PF02875"/>
    </source>
</evidence>
<dbReference type="Pfam" id="PF02875">
    <property type="entry name" value="Mur_ligase_C"/>
    <property type="match status" value="1"/>
</dbReference>
<evidence type="ECO:0000256" key="21">
    <source>
        <dbReference type="PIRNR" id="PIRNR001563"/>
    </source>
</evidence>
<evidence type="ECO:0000256" key="7">
    <source>
        <dbReference type="ARBA" id="ARBA00019357"/>
    </source>
</evidence>
<evidence type="ECO:0000313" key="24">
    <source>
        <dbReference type="EMBL" id="EGJ48438.1"/>
    </source>
</evidence>
<dbReference type="GO" id="GO:0046654">
    <property type="term" value="P:tetrahydrofolate biosynthetic process"/>
    <property type="evidence" value="ECO:0007669"/>
    <property type="project" value="UniProtKB-UniPathway"/>
</dbReference>
<name>F3YTQ7_DESAF</name>
<keyword evidence="10 21" id="KW-0547">Nucleotide-binding</keyword>
<evidence type="ECO:0000256" key="4">
    <source>
        <dbReference type="ARBA" id="ARBA00008276"/>
    </source>
</evidence>
<evidence type="ECO:0000256" key="1">
    <source>
        <dbReference type="ARBA" id="ARBA00002714"/>
    </source>
</evidence>
<dbReference type="PANTHER" id="PTHR11136">
    <property type="entry name" value="FOLYLPOLYGLUTAMATE SYNTHASE-RELATED"/>
    <property type="match status" value="1"/>
</dbReference>
<keyword evidence="12" id="KW-0460">Magnesium</keyword>
<comment type="function">
    <text evidence="1">Functions in two distinct reactions of the de novo folate biosynthetic pathway. Catalyzes the addition of a glutamate residue to dihydropteroate (7,8-dihydropteroate or H2Pte) to form dihydrofolate (7,8-dihydrofolate monoglutamate or H2Pte-Glu). Also catalyzes successive additions of L-glutamate to tetrahydrofolate or 10-formyltetrahydrofolate or 5,10-methylenetetrahydrofolate, leading to folylpolyglutamate derivatives.</text>
</comment>
<proteinExistence type="inferred from homology"/>
<protein>
    <recommendedName>
        <fullName evidence="7">Dihydrofolate synthase/folylpolyglutamate synthase</fullName>
        <ecNumber evidence="5">6.3.2.12</ecNumber>
        <ecNumber evidence="6">6.3.2.17</ecNumber>
    </recommendedName>
    <alternativeName>
        <fullName evidence="16">Folylpoly-gamma-glutamate synthetase-dihydrofolate synthetase</fullName>
    </alternativeName>
    <alternativeName>
        <fullName evidence="14">Folylpolyglutamate synthetase</fullName>
    </alternativeName>
    <alternativeName>
        <fullName evidence="15">Tetrahydrofolylpolyglutamate synthase</fullName>
    </alternativeName>
</protein>
<evidence type="ECO:0000256" key="16">
    <source>
        <dbReference type="ARBA" id="ARBA00032510"/>
    </source>
</evidence>
<dbReference type="InterPro" id="IPR013221">
    <property type="entry name" value="Mur_ligase_cen"/>
</dbReference>
<evidence type="ECO:0000256" key="9">
    <source>
        <dbReference type="ARBA" id="ARBA00022723"/>
    </source>
</evidence>
<dbReference type="InterPro" id="IPR036615">
    <property type="entry name" value="Mur_ligase_C_dom_sf"/>
</dbReference>
<evidence type="ECO:0000256" key="14">
    <source>
        <dbReference type="ARBA" id="ARBA00030048"/>
    </source>
</evidence>
<dbReference type="UniPathway" id="UPA00077">
    <property type="reaction ID" value="UER00157"/>
</dbReference>
<comment type="catalytic activity">
    <reaction evidence="19">
        <text>(6R)-5,10-methylenetetrahydrofolyl-(gamma-L-Glu)(n) + L-glutamate + ATP = (6R)-5,10-methylenetetrahydrofolyl-(gamma-L-Glu)(n+1) + ADP + phosphate + H(+)</text>
        <dbReference type="Rhea" id="RHEA:51912"/>
        <dbReference type="Rhea" id="RHEA-COMP:13257"/>
        <dbReference type="Rhea" id="RHEA-COMP:13258"/>
        <dbReference type="ChEBI" id="CHEBI:15378"/>
        <dbReference type="ChEBI" id="CHEBI:29985"/>
        <dbReference type="ChEBI" id="CHEBI:30616"/>
        <dbReference type="ChEBI" id="CHEBI:43474"/>
        <dbReference type="ChEBI" id="CHEBI:136572"/>
        <dbReference type="ChEBI" id="CHEBI:456216"/>
        <dbReference type="EC" id="6.3.2.17"/>
    </reaction>
</comment>
<evidence type="ECO:0000256" key="11">
    <source>
        <dbReference type="ARBA" id="ARBA00022840"/>
    </source>
</evidence>
<dbReference type="GO" id="GO:0005737">
    <property type="term" value="C:cytoplasm"/>
    <property type="evidence" value="ECO:0007669"/>
    <property type="project" value="TreeGrafter"/>
</dbReference>
<dbReference type="NCBIfam" id="TIGR01499">
    <property type="entry name" value="folC"/>
    <property type="match status" value="1"/>
</dbReference>
<comment type="catalytic activity">
    <reaction evidence="18">
        <text>10-formyltetrahydrofolyl-(gamma-L-Glu)(n) + L-glutamate + ATP = 10-formyltetrahydrofolyl-(gamma-L-Glu)(n+1) + ADP + phosphate + H(+)</text>
        <dbReference type="Rhea" id="RHEA:51904"/>
        <dbReference type="Rhea" id="RHEA-COMP:13088"/>
        <dbReference type="Rhea" id="RHEA-COMP:14300"/>
        <dbReference type="ChEBI" id="CHEBI:15378"/>
        <dbReference type="ChEBI" id="CHEBI:29985"/>
        <dbReference type="ChEBI" id="CHEBI:30616"/>
        <dbReference type="ChEBI" id="CHEBI:43474"/>
        <dbReference type="ChEBI" id="CHEBI:134413"/>
        <dbReference type="ChEBI" id="CHEBI:456216"/>
        <dbReference type="EC" id="6.3.2.17"/>
    </reaction>
</comment>
<comment type="pathway">
    <text evidence="2">Cofactor biosynthesis; tetrahydrofolate biosynthesis; 7,8-dihydrofolate from 2-amino-4-hydroxy-6-hydroxymethyl-7,8-dihydropteridine diphosphate and 4-aminobenzoate: step 2/2.</text>
</comment>
<feature type="domain" description="Mur ligase central" evidence="23">
    <location>
        <begin position="51"/>
        <end position="201"/>
    </location>
</feature>
<organism evidence="24 25">
    <name type="scientific">Desulfocurvibacter africanus subsp. africanus str. Walvis Bay</name>
    <dbReference type="NCBI Taxonomy" id="690850"/>
    <lineage>
        <taxon>Bacteria</taxon>
        <taxon>Pseudomonadati</taxon>
        <taxon>Thermodesulfobacteriota</taxon>
        <taxon>Desulfovibrionia</taxon>
        <taxon>Desulfovibrionales</taxon>
        <taxon>Desulfovibrionaceae</taxon>
        <taxon>Desulfocurvibacter</taxon>
    </lineage>
</organism>
<dbReference type="HOGENOM" id="CLU_015869_1_1_7"/>
<evidence type="ECO:0000256" key="18">
    <source>
        <dbReference type="ARBA" id="ARBA00047808"/>
    </source>
</evidence>
<dbReference type="Proteomes" id="UP000007844">
    <property type="component" value="Chromosome"/>
</dbReference>
<accession>F3YTQ7</accession>
<dbReference type="Pfam" id="PF08245">
    <property type="entry name" value="Mur_ligase_M"/>
    <property type="match status" value="1"/>
</dbReference>
<dbReference type="EC" id="6.3.2.12" evidence="5"/>
<keyword evidence="13" id="KW-0289">Folate biosynthesis</keyword>
<comment type="similarity">
    <text evidence="4 21">Belongs to the folylpolyglutamate synthase family.</text>
</comment>
<evidence type="ECO:0000259" key="23">
    <source>
        <dbReference type="Pfam" id="PF08245"/>
    </source>
</evidence>
<evidence type="ECO:0000256" key="6">
    <source>
        <dbReference type="ARBA" id="ARBA00013025"/>
    </source>
</evidence>
<keyword evidence="11 21" id="KW-0067">ATP-binding</keyword>
<dbReference type="PIRSF" id="PIRSF001563">
    <property type="entry name" value="Folylpolyglu_synth"/>
    <property type="match status" value="1"/>
</dbReference>
<dbReference type="Gene3D" id="3.40.1190.10">
    <property type="entry name" value="Mur-like, catalytic domain"/>
    <property type="match status" value="1"/>
</dbReference>
<dbReference type="eggNOG" id="COG0285">
    <property type="taxonomic scope" value="Bacteria"/>
</dbReference>
<dbReference type="InterPro" id="IPR036565">
    <property type="entry name" value="Mur-like_cat_sf"/>
</dbReference>
<dbReference type="EC" id="6.3.2.17" evidence="6"/>
<dbReference type="SUPFAM" id="SSF53623">
    <property type="entry name" value="MurD-like peptide ligases, catalytic domain"/>
    <property type="match status" value="1"/>
</dbReference>
<comment type="catalytic activity">
    <reaction evidence="17">
        <text>(6S)-5,6,7,8-tetrahydrofolyl-(gamma-L-Glu)(n) + L-glutamate + ATP = (6S)-5,6,7,8-tetrahydrofolyl-(gamma-L-Glu)(n+1) + ADP + phosphate + H(+)</text>
        <dbReference type="Rhea" id="RHEA:10580"/>
        <dbReference type="Rhea" id="RHEA-COMP:14738"/>
        <dbReference type="Rhea" id="RHEA-COMP:14740"/>
        <dbReference type="ChEBI" id="CHEBI:15378"/>
        <dbReference type="ChEBI" id="CHEBI:29985"/>
        <dbReference type="ChEBI" id="CHEBI:30616"/>
        <dbReference type="ChEBI" id="CHEBI:43474"/>
        <dbReference type="ChEBI" id="CHEBI:141005"/>
        <dbReference type="ChEBI" id="CHEBI:456216"/>
        <dbReference type="EC" id="6.3.2.17"/>
    </reaction>
</comment>
<comment type="catalytic activity">
    <reaction evidence="20">
        <text>7,8-dihydropteroate + L-glutamate + ATP = 7,8-dihydrofolate + ADP + phosphate + H(+)</text>
        <dbReference type="Rhea" id="RHEA:23584"/>
        <dbReference type="ChEBI" id="CHEBI:15378"/>
        <dbReference type="ChEBI" id="CHEBI:17839"/>
        <dbReference type="ChEBI" id="CHEBI:29985"/>
        <dbReference type="ChEBI" id="CHEBI:30616"/>
        <dbReference type="ChEBI" id="CHEBI:43474"/>
        <dbReference type="ChEBI" id="CHEBI:57451"/>
        <dbReference type="ChEBI" id="CHEBI:456216"/>
        <dbReference type="EC" id="6.3.2.12"/>
    </reaction>
</comment>
<comment type="pathway">
    <text evidence="3">Cofactor biosynthesis; tetrahydrofolylpolyglutamate biosynthesis.</text>
</comment>
<dbReference type="Gene3D" id="3.90.190.20">
    <property type="entry name" value="Mur ligase, C-terminal domain"/>
    <property type="match status" value="1"/>
</dbReference>
<dbReference type="GO" id="GO:0008841">
    <property type="term" value="F:dihydrofolate synthase activity"/>
    <property type="evidence" value="ECO:0007669"/>
    <property type="project" value="UniProtKB-EC"/>
</dbReference>